<dbReference type="InterPro" id="IPR000100">
    <property type="entry name" value="RNase_P"/>
</dbReference>
<gene>
    <name evidence="7 10" type="primary">rnpA</name>
    <name evidence="10" type="ORF">GCM10023173_24840</name>
</gene>
<comment type="similarity">
    <text evidence="7">Belongs to the RnpA family.</text>
</comment>
<keyword evidence="5 7" id="KW-0378">Hydrolase</keyword>
<comment type="catalytic activity">
    <reaction evidence="7">
        <text>Endonucleolytic cleavage of RNA, removing 5'-extranucleotides from tRNA precursor.</text>
        <dbReference type="EC" id="3.1.26.5"/>
    </reaction>
</comment>
<evidence type="ECO:0000313" key="10">
    <source>
        <dbReference type="EMBL" id="GAA4520505.1"/>
    </source>
</evidence>
<keyword evidence="3 7" id="KW-0540">Nuclease</keyword>
<dbReference type="EMBL" id="BAABGR010000038">
    <property type="protein sequence ID" value="GAA4520505.1"/>
    <property type="molecule type" value="Genomic_DNA"/>
</dbReference>
<keyword evidence="9" id="KW-1133">Transmembrane helix</keyword>
<keyword evidence="2 7" id="KW-0819">tRNA processing</keyword>
<evidence type="ECO:0000256" key="7">
    <source>
        <dbReference type="HAMAP-Rule" id="MF_00227"/>
    </source>
</evidence>
<sequence>MRKTFTKGERLCSRRKIDALFHGGSSFIIYPFRVVFLFRPLEQDQPFPAQVIVSVSKRRFKRAFQRNRIKRLVREVYRLQKGELLYSKLNQQRIGLDFAIQYVGKEELPFDTMYSKMKRVLSQLAHEVRS</sequence>
<feature type="transmembrane region" description="Helical" evidence="9">
    <location>
        <begin position="20"/>
        <end position="38"/>
    </location>
</feature>
<dbReference type="RefSeq" id="WP_345068925.1">
    <property type="nucleotide sequence ID" value="NZ_BAABGR010000038.1"/>
</dbReference>
<comment type="function">
    <text evidence="1 7">RNaseP catalyzes the removal of the 5'-leader sequence from pre-tRNA to produce the mature 5'-terminus. It can also cleave other RNA substrates such as 4.5S RNA. The protein component plays an auxiliary but essential role in vivo by binding to the 5'-leader sequence and broadening the substrate specificity of the ribozyme.</text>
</comment>
<name>A0ABP8R8G3_9SPHI</name>
<keyword evidence="9" id="KW-0812">Transmembrane</keyword>
<evidence type="ECO:0000256" key="3">
    <source>
        <dbReference type="ARBA" id="ARBA00022722"/>
    </source>
</evidence>
<comment type="caution">
    <text evidence="10">The sequence shown here is derived from an EMBL/GenBank/DDBJ whole genome shotgun (WGS) entry which is preliminary data.</text>
</comment>
<reference evidence="11" key="1">
    <citation type="journal article" date="2019" name="Int. J. Syst. Evol. Microbiol.">
        <title>The Global Catalogue of Microorganisms (GCM) 10K type strain sequencing project: providing services to taxonomists for standard genome sequencing and annotation.</title>
        <authorList>
            <consortium name="The Broad Institute Genomics Platform"/>
            <consortium name="The Broad Institute Genome Sequencing Center for Infectious Disease"/>
            <person name="Wu L."/>
            <person name="Ma J."/>
        </authorList>
    </citation>
    <scope>NUCLEOTIDE SEQUENCE [LARGE SCALE GENOMIC DNA]</scope>
    <source>
        <strain evidence="11">JCM 17858</strain>
    </source>
</reference>
<evidence type="ECO:0000256" key="4">
    <source>
        <dbReference type="ARBA" id="ARBA00022759"/>
    </source>
</evidence>
<dbReference type="Gene3D" id="3.30.230.10">
    <property type="match status" value="1"/>
</dbReference>
<dbReference type="InterPro" id="IPR020539">
    <property type="entry name" value="RNase_P_CS"/>
</dbReference>
<keyword evidence="11" id="KW-1185">Reference proteome</keyword>
<evidence type="ECO:0000256" key="5">
    <source>
        <dbReference type="ARBA" id="ARBA00022801"/>
    </source>
</evidence>
<evidence type="ECO:0000256" key="9">
    <source>
        <dbReference type="SAM" id="Phobius"/>
    </source>
</evidence>
<dbReference type="PROSITE" id="PS00648">
    <property type="entry name" value="RIBONUCLEASE_P"/>
    <property type="match status" value="1"/>
</dbReference>
<keyword evidence="4 7" id="KW-0255">Endonuclease</keyword>
<dbReference type="NCBIfam" id="TIGR00188">
    <property type="entry name" value="rnpA"/>
    <property type="match status" value="1"/>
</dbReference>
<keyword evidence="9" id="KW-0472">Membrane</keyword>
<accession>A0ABP8R8G3</accession>
<keyword evidence="6 7" id="KW-0694">RNA-binding</keyword>
<comment type="subunit">
    <text evidence="7">Consists of a catalytic RNA component (M1 or rnpB) and a protein subunit.</text>
</comment>
<evidence type="ECO:0000256" key="1">
    <source>
        <dbReference type="ARBA" id="ARBA00002663"/>
    </source>
</evidence>
<evidence type="ECO:0000256" key="8">
    <source>
        <dbReference type="NCBIfam" id="TIGR00188"/>
    </source>
</evidence>
<dbReference type="Proteomes" id="UP001500394">
    <property type="component" value="Unassembled WGS sequence"/>
</dbReference>
<organism evidence="10 11">
    <name type="scientific">Sphingobacterium thermophilum</name>
    <dbReference type="NCBI Taxonomy" id="768534"/>
    <lineage>
        <taxon>Bacteria</taxon>
        <taxon>Pseudomonadati</taxon>
        <taxon>Bacteroidota</taxon>
        <taxon>Sphingobacteriia</taxon>
        <taxon>Sphingobacteriales</taxon>
        <taxon>Sphingobacteriaceae</taxon>
        <taxon>Sphingobacterium</taxon>
    </lineage>
</organism>
<dbReference type="EC" id="3.1.26.5" evidence="7 8"/>
<dbReference type="SUPFAM" id="SSF54211">
    <property type="entry name" value="Ribosomal protein S5 domain 2-like"/>
    <property type="match status" value="1"/>
</dbReference>
<dbReference type="InterPro" id="IPR020568">
    <property type="entry name" value="Ribosomal_Su5_D2-typ_SF"/>
</dbReference>
<dbReference type="InterPro" id="IPR014721">
    <property type="entry name" value="Ribsml_uS5_D2-typ_fold_subgr"/>
</dbReference>
<dbReference type="Pfam" id="PF00825">
    <property type="entry name" value="Ribonuclease_P"/>
    <property type="match status" value="1"/>
</dbReference>
<evidence type="ECO:0000256" key="6">
    <source>
        <dbReference type="ARBA" id="ARBA00022884"/>
    </source>
</evidence>
<evidence type="ECO:0000313" key="11">
    <source>
        <dbReference type="Proteomes" id="UP001500394"/>
    </source>
</evidence>
<dbReference type="HAMAP" id="MF_00227">
    <property type="entry name" value="RNase_P"/>
    <property type="match status" value="1"/>
</dbReference>
<proteinExistence type="inferred from homology"/>
<protein>
    <recommendedName>
        <fullName evidence="7 8">Ribonuclease P protein component</fullName>
        <shortName evidence="7">RNase P protein</shortName>
        <shortName evidence="7">RNaseP protein</shortName>
        <ecNumber evidence="7 8">3.1.26.5</ecNumber>
    </recommendedName>
    <alternativeName>
        <fullName evidence="7">Protein C5</fullName>
    </alternativeName>
</protein>
<evidence type="ECO:0000256" key="2">
    <source>
        <dbReference type="ARBA" id="ARBA00022694"/>
    </source>
</evidence>